<evidence type="ECO:0000256" key="2">
    <source>
        <dbReference type="ARBA" id="ARBA00005879"/>
    </source>
</evidence>
<keyword evidence="4 9" id="KW-0489">Methyltransferase</keyword>
<dbReference type="PIRSF" id="PIRSF036427">
    <property type="entry name" value="Precrrn-2_mtase"/>
    <property type="match status" value="1"/>
</dbReference>
<dbReference type="Gene3D" id="3.30.950.10">
    <property type="entry name" value="Methyltransferase, Cobalt-precorrin-4 Transmethylase, Domain 2"/>
    <property type="match status" value="1"/>
</dbReference>
<dbReference type="InterPro" id="IPR014777">
    <property type="entry name" value="4pyrrole_Mease_sub1"/>
</dbReference>
<dbReference type="InterPro" id="IPR035996">
    <property type="entry name" value="4pyrrol_Methylase_sf"/>
</dbReference>
<dbReference type="EMBL" id="LT906441">
    <property type="protein sequence ID" value="SNV32207.1"/>
    <property type="molecule type" value="Genomic_DNA"/>
</dbReference>
<dbReference type="InterPro" id="IPR012382">
    <property type="entry name" value="CobI/CbiL"/>
</dbReference>
<keyword evidence="3" id="KW-0169">Cobalamin biosynthesis</keyword>
<dbReference type="GO" id="GO:0032259">
    <property type="term" value="P:methylation"/>
    <property type="evidence" value="ECO:0007669"/>
    <property type="project" value="UniProtKB-KW"/>
</dbReference>
<dbReference type="PANTHER" id="PTHR43467">
    <property type="entry name" value="COBALT-PRECORRIN-2 C(20)-METHYLTRANSFERASE"/>
    <property type="match status" value="1"/>
</dbReference>
<evidence type="ECO:0000256" key="4">
    <source>
        <dbReference type="ARBA" id="ARBA00022603"/>
    </source>
</evidence>
<proteinExistence type="inferred from homology"/>
<evidence type="ECO:0000313" key="10">
    <source>
        <dbReference type="Proteomes" id="UP000215332"/>
    </source>
</evidence>
<dbReference type="GO" id="GO:0009236">
    <property type="term" value="P:cobalamin biosynthetic process"/>
    <property type="evidence" value="ECO:0007669"/>
    <property type="project" value="UniProtKB-UniRule"/>
</dbReference>
<dbReference type="eggNOG" id="COG2243">
    <property type="taxonomic scope" value="Bacteria"/>
</dbReference>
<comment type="pathway">
    <text evidence="1">Cofactor biosynthesis; adenosylcobalamin biosynthesis.</text>
</comment>
<comment type="similarity">
    <text evidence="2 7">Belongs to the precorrin methyltransferase family.</text>
</comment>
<dbReference type="Gene3D" id="3.40.1010.10">
    <property type="entry name" value="Cobalt-precorrin-4 Transmethylase, Domain 1"/>
    <property type="match status" value="1"/>
</dbReference>
<dbReference type="UniPathway" id="UPA00148"/>
<evidence type="ECO:0000256" key="1">
    <source>
        <dbReference type="ARBA" id="ARBA00004953"/>
    </source>
</evidence>
<dbReference type="RefSeq" id="WP_021106223.1">
    <property type="nucleotide sequence ID" value="NZ_LT906441.1"/>
</dbReference>
<dbReference type="InterPro" id="IPR014776">
    <property type="entry name" value="4pyrrole_Mease_sub2"/>
</dbReference>
<dbReference type="SUPFAM" id="SSF53790">
    <property type="entry name" value="Tetrapyrrole methylase"/>
    <property type="match status" value="1"/>
</dbReference>
<dbReference type="EC" id="2.1.1.130" evidence="9"/>
<keyword evidence="5 9" id="KW-0808">Transferase</keyword>
<dbReference type="InterPro" id="IPR006364">
    <property type="entry name" value="CobI/CbiL/CobIJ_dom"/>
</dbReference>
<evidence type="ECO:0000256" key="3">
    <source>
        <dbReference type="ARBA" id="ARBA00022573"/>
    </source>
</evidence>
<dbReference type="NCBIfam" id="TIGR01467">
    <property type="entry name" value="cobI_cbiL"/>
    <property type="match status" value="1"/>
</dbReference>
<dbReference type="CDD" id="cd11645">
    <property type="entry name" value="Precorrin_2_C20_MT"/>
    <property type="match status" value="1"/>
</dbReference>
<dbReference type="InterPro" id="IPR000878">
    <property type="entry name" value="4pyrrol_Mease"/>
</dbReference>
<keyword evidence="6" id="KW-0949">S-adenosyl-L-methionine</keyword>
<evidence type="ECO:0000256" key="7">
    <source>
        <dbReference type="PIRNR" id="PIRNR036427"/>
    </source>
</evidence>
<evidence type="ECO:0000256" key="6">
    <source>
        <dbReference type="ARBA" id="ARBA00022691"/>
    </source>
</evidence>
<protein>
    <submittedName>
        <fullName evidence="9">Precorrin-2 C(20)-methyltransferase</fullName>
        <ecNumber evidence="9">2.1.1.130</ecNumber>
    </submittedName>
</protein>
<reference evidence="9 10" key="1">
    <citation type="submission" date="2017-06" db="EMBL/GenBank/DDBJ databases">
        <authorList>
            <consortium name="Pathogen Informatics"/>
        </authorList>
    </citation>
    <scope>NUCLEOTIDE SEQUENCE [LARGE SCALE GENOMIC DNA]</scope>
    <source>
        <strain evidence="9 10">NCTC11865</strain>
    </source>
</reference>
<dbReference type="Proteomes" id="UP000215332">
    <property type="component" value="Chromosome 1"/>
</dbReference>
<dbReference type="AlphaFoldDB" id="A0A239WCF7"/>
<dbReference type="GO" id="GO:0030788">
    <property type="term" value="F:precorrin-2 C20-methyltransferase activity"/>
    <property type="evidence" value="ECO:0007669"/>
    <property type="project" value="UniProtKB-EC"/>
</dbReference>
<evidence type="ECO:0000256" key="5">
    <source>
        <dbReference type="ARBA" id="ARBA00022679"/>
    </source>
</evidence>
<dbReference type="Pfam" id="PF00590">
    <property type="entry name" value="TP_methylase"/>
    <property type="match status" value="1"/>
</dbReference>
<sequence length="254" mass="26771">MNSAPSNPPRTLYGVGVGPGDPELVTLRAQRILQEADVVLVPSTEASAGGMGRAEEIIRAACPHMTGRIQPVPFSMAQRRGLGTKRIESWRASADFAVDAFNDGAHSVALATVGDPAVYSTFTYLRANVEERLPDVVIALVPGITAMQAIAAAAGTPLVEGREILALVPATVGPEKLGEVLDVVDSVTVYKGGRKMPEVLEQIRERGRDAIIGTDVSLPTQHLLGLAQVEADESAPYFSTVLSVPERPVTGGKL</sequence>
<evidence type="ECO:0000313" key="9">
    <source>
        <dbReference type="EMBL" id="SNV32207.1"/>
    </source>
</evidence>
<organism evidence="9 10">
    <name type="scientific">Cutibacterium granulosum</name>
    <dbReference type="NCBI Taxonomy" id="33011"/>
    <lineage>
        <taxon>Bacteria</taxon>
        <taxon>Bacillati</taxon>
        <taxon>Actinomycetota</taxon>
        <taxon>Actinomycetes</taxon>
        <taxon>Propionibacteriales</taxon>
        <taxon>Propionibacteriaceae</taxon>
        <taxon>Cutibacterium</taxon>
    </lineage>
</organism>
<name>A0A239WCF7_9ACTN</name>
<dbReference type="PANTHER" id="PTHR43467:SF2">
    <property type="entry name" value="COBALT-PRECORRIN-2 C(20)-METHYLTRANSFERASE"/>
    <property type="match status" value="1"/>
</dbReference>
<accession>A0A239WCF7</accession>
<gene>
    <name evidence="9" type="primary">cobI</name>
    <name evidence="9" type="ORF">SAMEA4412665_00754</name>
</gene>
<feature type="domain" description="Tetrapyrrole methylase" evidence="8">
    <location>
        <begin position="11"/>
        <end position="224"/>
    </location>
</feature>
<dbReference type="KEGG" id="cgrn:4412665_00754"/>
<evidence type="ECO:0000259" key="8">
    <source>
        <dbReference type="Pfam" id="PF00590"/>
    </source>
</evidence>